<dbReference type="Pfam" id="PF25323">
    <property type="entry name" value="6TM_PilS"/>
    <property type="match status" value="1"/>
</dbReference>
<evidence type="ECO:0000256" key="3">
    <source>
        <dbReference type="ARBA" id="ARBA00022553"/>
    </source>
</evidence>
<dbReference type="InterPro" id="IPR036097">
    <property type="entry name" value="HisK_dim/P_sf"/>
</dbReference>
<dbReference type="AlphaFoldDB" id="A0A495BHE6"/>
<keyword evidence="4" id="KW-1133">Transmembrane helix</keyword>
<organism evidence="6 7">
    <name type="scientific">Vogesella indigofera</name>
    <name type="common">Pseudomonas indigofera</name>
    <dbReference type="NCBI Taxonomy" id="45465"/>
    <lineage>
        <taxon>Bacteria</taxon>
        <taxon>Pseudomonadati</taxon>
        <taxon>Pseudomonadota</taxon>
        <taxon>Betaproteobacteria</taxon>
        <taxon>Neisseriales</taxon>
        <taxon>Chromobacteriaceae</taxon>
        <taxon>Vogesella</taxon>
    </lineage>
</organism>
<dbReference type="RefSeq" id="WP_120810402.1">
    <property type="nucleotide sequence ID" value="NZ_RBID01000013.1"/>
</dbReference>
<sequence length="517" mass="56196">MTPPPAALLSTRKALRFFNLFRIALVAVLLLMTQWVLPAQALDHAALWLWALAYAALVVAGAVVGRLALPLSWLLTATLAADIVLISSFTHLYGGVKSGFGMLLLPFLAVAGMLVSGRLALFYAALATFSLFASVALNAWHDGLDSNQLLQAALLAIAGFVTSATTWLLSRKARQSELLAALRGSQLASLNRVNALALQALREAVLVLDAQGVLRQFNATASRLLGELQRDRLQPVLQPLIRRWHLQGMPLQEQEIDLVLRGQQLIGRMVPLAEDDSLLLVVFLQPAEQLAAEAQQLKLAALGRLTANIAHEIRNPLAAISHAAELLGEEAVAPVTQRLSGMVRDNCARIEHLVAEVLQLGRRDRVHGEVFLLRPFVDELIASFLLAHPEYHGRLGWQVEATVAVRFDRSHLQRILTNLLANACRHGSAQPGAVQLVATAQRLTVLDDGPGLSEAAQGRLFEPFFTTESSGTGLGLYIARELAQANGAQLSYQPPGGCFQLTFPESHDPDHFLRTDR</sequence>
<reference evidence="6 7" key="1">
    <citation type="submission" date="2018-10" db="EMBL/GenBank/DDBJ databases">
        <title>Genomic Encyclopedia of Type Strains, Phase IV (KMG-IV): sequencing the most valuable type-strain genomes for metagenomic binning, comparative biology and taxonomic classification.</title>
        <authorList>
            <person name="Goeker M."/>
        </authorList>
    </citation>
    <scope>NUCLEOTIDE SEQUENCE [LARGE SCALE GENOMIC DNA]</scope>
    <source>
        <strain evidence="6 7">DSM 3303</strain>
    </source>
</reference>
<keyword evidence="4" id="KW-0472">Membrane</keyword>
<feature type="transmembrane region" description="Helical" evidence="4">
    <location>
        <begin position="20"/>
        <end position="39"/>
    </location>
</feature>
<feature type="transmembrane region" description="Helical" evidence="4">
    <location>
        <begin position="120"/>
        <end position="137"/>
    </location>
</feature>
<dbReference type="InterPro" id="IPR003661">
    <property type="entry name" value="HisK_dim/P_dom"/>
</dbReference>
<dbReference type="EC" id="2.7.13.3" evidence="2"/>
<evidence type="ECO:0000313" key="6">
    <source>
        <dbReference type="EMBL" id="RKQ60281.1"/>
    </source>
</evidence>
<evidence type="ECO:0000313" key="7">
    <source>
        <dbReference type="Proteomes" id="UP000279384"/>
    </source>
</evidence>
<dbReference type="PROSITE" id="PS50109">
    <property type="entry name" value="HIS_KIN"/>
    <property type="match status" value="1"/>
</dbReference>
<proteinExistence type="predicted"/>
<dbReference type="SMART" id="SM00388">
    <property type="entry name" value="HisKA"/>
    <property type="match status" value="1"/>
</dbReference>
<dbReference type="InterPro" id="IPR004358">
    <property type="entry name" value="Sig_transdc_His_kin-like_C"/>
</dbReference>
<keyword evidence="6" id="KW-0808">Transferase</keyword>
<dbReference type="SMART" id="SM00387">
    <property type="entry name" value="HATPase_c"/>
    <property type="match status" value="1"/>
</dbReference>
<comment type="catalytic activity">
    <reaction evidence="1">
        <text>ATP + protein L-histidine = ADP + protein N-phospho-L-histidine.</text>
        <dbReference type="EC" id="2.7.13.3"/>
    </reaction>
</comment>
<dbReference type="GO" id="GO:0000155">
    <property type="term" value="F:phosphorelay sensor kinase activity"/>
    <property type="evidence" value="ECO:0007669"/>
    <property type="project" value="InterPro"/>
</dbReference>
<feature type="transmembrane region" description="Helical" evidence="4">
    <location>
        <begin position="149"/>
        <end position="169"/>
    </location>
</feature>
<dbReference type="PANTHER" id="PTHR43065:SF52">
    <property type="entry name" value="SENSOR PROTEIN KINASE PILS"/>
    <property type="match status" value="1"/>
</dbReference>
<dbReference type="InterPro" id="IPR003594">
    <property type="entry name" value="HATPase_dom"/>
</dbReference>
<evidence type="ECO:0000259" key="5">
    <source>
        <dbReference type="PROSITE" id="PS50109"/>
    </source>
</evidence>
<dbReference type="InterPro" id="IPR005467">
    <property type="entry name" value="His_kinase_dom"/>
</dbReference>
<dbReference type="Pfam" id="PF02518">
    <property type="entry name" value="HATPase_c"/>
    <property type="match status" value="1"/>
</dbReference>
<feature type="transmembrane region" description="Helical" evidence="4">
    <location>
        <begin position="45"/>
        <end position="64"/>
    </location>
</feature>
<dbReference type="PANTHER" id="PTHR43065">
    <property type="entry name" value="SENSOR HISTIDINE KINASE"/>
    <property type="match status" value="1"/>
</dbReference>
<evidence type="ECO:0000256" key="2">
    <source>
        <dbReference type="ARBA" id="ARBA00012438"/>
    </source>
</evidence>
<evidence type="ECO:0000256" key="4">
    <source>
        <dbReference type="SAM" id="Phobius"/>
    </source>
</evidence>
<dbReference type="EMBL" id="RBID01000013">
    <property type="protein sequence ID" value="RKQ60281.1"/>
    <property type="molecule type" value="Genomic_DNA"/>
</dbReference>
<keyword evidence="3" id="KW-0597">Phosphoprotein</keyword>
<dbReference type="PRINTS" id="PR00344">
    <property type="entry name" value="BCTRLSENSOR"/>
</dbReference>
<feature type="transmembrane region" description="Helical" evidence="4">
    <location>
        <begin position="71"/>
        <end position="93"/>
    </location>
</feature>
<gene>
    <name evidence="6" type="ORF">C8E02_1625</name>
</gene>
<name>A0A495BHE6_VOGIN</name>
<feature type="transmembrane region" description="Helical" evidence="4">
    <location>
        <begin position="99"/>
        <end position="115"/>
    </location>
</feature>
<feature type="domain" description="Histidine kinase" evidence="5">
    <location>
        <begin position="308"/>
        <end position="507"/>
    </location>
</feature>
<keyword evidence="6" id="KW-0418">Kinase</keyword>
<protein>
    <recommendedName>
        <fullName evidence="2">histidine kinase</fullName>
        <ecNumber evidence="2">2.7.13.3</ecNumber>
    </recommendedName>
</protein>
<dbReference type="CDD" id="cd00082">
    <property type="entry name" value="HisKA"/>
    <property type="match status" value="1"/>
</dbReference>
<dbReference type="Gene3D" id="3.30.565.10">
    <property type="entry name" value="Histidine kinase-like ATPase, C-terminal domain"/>
    <property type="match status" value="1"/>
</dbReference>
<dbReference type="SUPFAM" id="SSF47384">
    <property type="entry name" value="Homodimeric domain of signal transducing histidine kinase"/>
    <property type="match status" value="1"/>
</dbReference>
<comment type="caution">
    <text evidence="6">The sequence shown here is derived from an EMBL/GenBank/DDBJ whole genome shotgun (WGS) entry which is preliminary data.</text>
</comment>
<evidence type="ECO:0000256" key="1">
    <source>
        <dbReference type="ARBA" id="ARBA00000085"/>
    </source>
</evidence>
<dbReference type="Proteomes" id="UP000279384">
    <property type="component" value="Unassembled WGS sequence"/>
</dbReference>
<dbReference type="Gene3D" id="1.10.287.130">
    <property type="match status" value="1"/>
</dbReference>
<accession>A0A495BHE6</accession>
<dbReference type="InterPro" id="IPR036890">
    <property type="entry name" value="HATPase_C_sf"/>
</dbReference>
<dbReference type="Pfam" id="PF00512">
    <property type="entry name" value="HisKA"/>
    <property type="match status" value="1"/>
</dbReference>
<keyword evidence="4" id="KW-0812">Transmembrane</keyword>
<dbReference type="SUPFAM" id="SSF55874">
    <property type="entry name" value="ATPase domain of HSP90 chaperone/DNA topoisomerase II/histidine kinase"/>
    <property type="match status" value="1"/>
</dbReference>